<evidence type="ECO:0000256" key="1">
    <source>
        <dbReference type="ARBA" id="ARBA00004651"/>
    </source>
</evidence>
<comment type="subcellular location">
    <subcellularLocation>
        <location evidence="1">Cell membrane</location>
        <topology evidence="1">Multi-pass membrane protein</topology>
    </subcellularLocation>
</comment>
<evidence type="ECO:0000256" key="3">
    <source>
        <dbReference type="ARBA" id="ARBA00022989"/>
    </source>
</evidence>
<feature type="transmembrane region" description="Helical" evidence="5">
    <location>
        <begin position="332"/>
        <end position="358"/>
    </location>
</feature>
<comment type="caution">
    <text evidence="7">The sequence shown here is derived from an EMBL/GenBank/DDBJ whole genome shotgun (WGS) entry which is preliminary data.</text>
</comment>
<feature type="transmembrane region" description="Helical" evidence="5">
    <location>
        <begin position="309"/>
        <end position="326"/>
    </location>
</feature>
<dbReference type="InterPro" id="IPR036259">
    <property type="entry name" value="MFS_trans_sf"/>
</dbReference>
<dbReference type="InterPro" id="IPR005829">
    <property type="entry name" value="Sugar_transporter_CS"/>
</dbReference>
<dbReference type="GO" id="GO:0005886">
    <property type="term" value="C:plasma membrane"/>
    <property type="evidence" value="ECO:0007669"/>
    <property type="project" value="UniProtKB-SubCell"/>
</dbReference>
<dbReference type="InterPro" id="IPR011701">
    <property type="entry name" value="MFS"/>
</dbReference>
<organism evidence="7 8">
    <name type="scientific">Amycolatopsis acidicola</name>
    <dbReference type="NCBI Taxonomy" id="2596893"/>
    <lineage>
        <taxon>Bacteria</taxon>
        <taxon>Bacillati</taxon>
        <taxon>Actinomycetota</taxon>
        <taxon>Actinomycetes</taxon>
        <taxon>Pseudonocardiales</taxon>
        <taxon>Pseudonocardiaceae</taxon>
        <taxon>Amycolatopsis</taxon>
    </lineage>
</organism>
<evidence type="ECO:0000256" key="4">
    <source>
        <dbReference type="ARBA" id="ARBA00023136"/>
    </source>
</evidence>
<dbReference type="Gene3D" id="1.20.1250.20">
    <property type="entry name" value="MFS general substrate transporter like domains"/>
    <property type="match status" value="1"/>
</dbReference>
<feature type="transmembrane region" description="Helical" evidence="5">
    <location>
        <begin position="397"/>
        <end position="417"/>
    </location>
</feature>
<feature type="transmembrane region" description="Helical" evidence="5">
    <location>
        <begin position="365"/>
        <end position="385"/>
    </location>
</feature>
<keyword evidence="2 5" id="KW-0812">Transmembrane</keyword>
<feature type="transmembrane region" description="Helical" evidence="5">
    <location>
        <begin position="242"/>
        <end position="261"/>
    </location>
</feature>
<dbReference type="PROSITE" id="PS00217">
    <property type="entry name" value="SUGAR_TRANSPORT_2"/>
    <property type="match status" value="1"/>
</dbReference>
<feature type="transmembrane region" description="Helical" evidence="5">
    <location>
        <begin position="77"/>
        <end position="97"/>
    </location>
</feature>
<evidence type="ECO:0000256" key="2">
    <source>
        <dbReference type="ARBA" id="ARBA00022692"/>
    </source>
</evidence>
<dbReference type="RefSeq" id="WP_144757641.1">
    <property type="nucleotide sequence ID" value="NZ_VMNW02000046.1"/>
</dbReference>
<feature type="transmembrane region" description="Helical" evidence="5">
    <location>
        <begin position="135"/>
        <end position="158"/>
    </location>
</feature>
<sequence>MSRAATPRAVVLTCLAVTTLDGLDLAMFGAVLPTLLEKKVWGMTTIEAGLIGSLSLIGMMIGAMLAGYLIDKVGRRPVALLCVACFSIFTALCAIAPNLPMFAAFRLLGGIGFGGGLPTAIALTMEYVPRARRQFYNGVIQTGFTIGGALVAILAIFVVPSLGWQALFAFGGLIGLVLLAIALKTLPESLTFLAGRGRSDEAAALAAKYGVSRASESGAAAGARVAERVSPVRSLFVPGFRVATVLFPLISFCGLLCAYGMNTWIPQILRSSGYNLGSSLTFLLVYYVGSGMGMVVLSGLADGVGPRRIVGGGFFCGGIAVAVVALHPAQAFVFVLVLLIGFCSSSQTALSGFVGVYYPPNARGTALGLAVGLGRLGGVVGPIMVGTLVASTVGSTGTFYAFAVICLVAAVLTVLVPRTGLLDRSAKKEAADVSPLSA</sequence>
<dbReference type="PROSITE" id="PS50850">
    <property type="entry name" value="MFS"/>
    <property type="match status" value="1"/>
</dbReference>
<feature type="transmembrane region" description="Helical" evidence="5">
    <location>
        <begin position="273"/>
        <end position="297"/>
    </location>
</feature>
<dbReference type="PANTHER" id="PTHR23508:SF10">
    <property type="entry name" value="CARBOXYLIC ACID TRANSPORTER PROTEIN HOMOLOG"/>
    <property type="match status" value="1"/>
</dbReference>
<gene>
    <name evidence="7" type="ORF">FPZ12_026785</name>
</gene>
<keyword evidence="4 5" id="KW-0472">Membrane</keyword>
<dbReference type="Proteomes" id="UP000319769">
    <property type="component" value="Unassembled WGS sequence"/>
</dbReference>
<feature type="domain" description="Major facilitator superfamily (MFS) profile" evidence="6">
    <location>
        <begin position="10"/>
        <end position="421"/>
    </location>
</feature>
<name>A0A5N0UVE0_9PSEU</name>
<feature type="transmembrane region" description="Helical" evidence="5">
    <location>
        <begin position="46"/>
        <end position="70"/>
    </location>
</feature>
<dbReference type="GO" id="GO:0046943">
    <property type="term" value="F:carboxylic acid transmembrane transporter activity"/>
    <property type="evidence" value="ECO:0007669"/>
    <property type="project" value="TreeGrafter"/>
</dbReference>
<reference evidence="7" key="1">
    <citation type="submission" date="2019-09" db="EMBL/GenBank/DDBJ databases">
        <authorList>
            <person name="Teo W.F.A."/>
            <person name="Duangmal K."/>
        </authorList>
    </citation>
    <scope>NUCLEOTIDE SEQUENCE [LARGE SCALE GENOMIC DNA]</scope>
    <source>
        <strain evidence="7">K81G1</strain>
    </source>
</reference>
<evidence type="ECO:0000256" key="5">
    <source>
        <dbReference type="SAM" id="Phobius"/>
    </source>
</evidence>
<feature type="transmembrane region" description="Helical" evidence="5">
    <location>
        <begin position="164"/>
        <end position="183"/>
    </location>
</feature>
<dbReference type="Pfam" id="PF07690">
    <property type="entry name" value="MFS_1"/>
    <property type="match status" value="1"/>
</dbReference>
<dbReference type="InterPro" id="IPR020846">
    <property type="entry name" value="MFS_dom"/>
</dbReference>
<feature type="transmembrane region" description="Helical" evidence="5">
    <location>
        <begin position="103"/>
        <end position="123"/>
    </location>
</feature>
<keyword evidence="3 5" id="KW-1133">Transmembrane helix</keyword>
<evidence type="ECO:0000259" key="6">
    <source>
        <dbReference type="PROSITE" id="PS50850"/>
    </source>
</evidence>
<accession>A0A5N0UVE0</accession>
<dbReference type="EMBL" id="VMNW02000046">
    <property type="protein sequence ID" value="KAA9156778.1"/>
    <property type="molecule type" value="Genomic_DNA"/>
</dbReference>
<keyword evidence="8" id="KW-1185">Reference proteome</keyword>
<evidence type="ECO:0000313" key="7">
    <source>
        <dbReference type="EMBL" id="KAA9156778.1"/>
    </source>
</evidence>
<dbReference type="SUPFAM" id="SSF103473">
    <property type="entry name" value="MFS general substrate transporter"/>
    <property type="match status" value="1"/>
</dbReference>
<protein>
    <submittedName>
        <fullName evidence="7">MFS transporter</fullName>
    </submittedName>
</protein>
<dbReference type="AlphaFoldDB" id="A0A5N0UVE0"/>
<dbReference type="OrthoDB" id="9787026at2"/>
<proteinExistence type="predicted"/>
<evidence type="ECO:0000313" key="8">
    <source>
        <dbReference type="Proteomes" id="UP000319769"/>
    </source>
</evidence>
<dbReference type="PANTHER" id="PTHR23508">
    <property type="entry name" value="CARBOXYLIC ACID TRANSPORTER PROTEIN HOMOLOG"/>
    <property type="match status" value="1"/>
</dbReference>